<evidence type="ECO:0000259" key="3">
    <source>
        <dbReference type="Pfam" id="PF01464"/>
    </source>
</evidence>
<dbReference type="Proteomes" id="UP000078543">
    <property type="component" value="Unassembled WGS sequence"/>
</dbReference>
<name>A0A178MMK5_9PROT</name>
<evidence type="ECO:0000256" key="1">
    <source>
        <dbReference type="ARBA" id="ARBA00009387"/>
    </source>
</evidence>
<feature type="domain" description="Transglycosylase SLT" evidence="3">
    <location>
        <begin position="24"/>
        <end position="71"/>
    </location>
</feature>
<accession>A0A178MMK5</accession>
<evidence type="ECO:0000256" key="2">
    <source>
        <dbReference type="SAM" id="MobiDB-lite"/>
    </source>
</evidence>
<comment type="similarity">
    <text evidence="1">Belongs to the virb1 family.</text>
</comment>
<dbReference type="Pfam" id="PF01464">
    <property type="entry name" value="SLT"/>
    <property type="match status" value="1"/>
</dbReference>
<dbReference type="EMBL" id="LWQU01000141">
    <property type="protein sequence ID" value="OAN49992.1"/>
    <property type="molecule type" value="Genomic_DNA"/>
</dbReference>
<protein>
    <recommendedName>
        <fullName evidence="3">Transglycosylase SLT domain-containing protein</fullName>
    </recommendedName>
</protein>
<proteinExistence type="inferred from homology"/>
<dbReference type="OrthoDB" id="8477976at2"/>
<organism evidence="4 5">
    <name type="scientific">Magnetospirillum moscoviense</name>
    <dbReference type="NCBI Taxonomy" id="1437059"/>
    <lineage>
        <taxon>Bacteria</taxon>
        <taxon>Pseudomonadati</taxon>
        <taxon>Pseudomonadota</taxon>
        <taxon>Alphaproteobacteria</taxon>
        <taxon>Rhodospirillales</taxon>
        <taxon>Rhodospirillaceae</taxon>
        <taxon>Magnetospirillum</taxon>
    </lineage>
</organism>
<sequence>MQTPAVASRTELAEARDTRMAGHIREASDVTGVPFEYLLAQANQESRLNPDARSARSSAMGLYQFTAGTWLDMIKNHGAEHGLGKYADAITKNSDGRWTVADKAMKKEILDLRRDPKVSSLMAGEYAKENEAFLERKLGREVSAQDLYLAHFLGAGGALRVLKGMQETPKAEAAEHLPEAADANPEMFTHAESGQSKSLAQLYKTVLSRFQHSMNDVNAVAKRERPQIDLAALKPPGRQPEAAPEPAEPLIEAFTAPPPVHTASADTNRMFPVALPPPVSGTKTDGPMLRILLDNQGRKA</sequence>
<evidence type="ECO:0000313" key="5">
    <source>
        <dbReference type="Proteomes" id="UP000078543"/>
    </source>
</evidence>
<feature type="region of interest" description="Disordered" evidence="2">
    <location>
        <begin position="257"/>
        <end position="287"/>
    </location>
</feature>
<comment type="caution">
    <text evidence="4">The sequence shown here is derived from an EMBL/GenBank/DDBJ whole genome shotgun (WGS) entry which is preliminary data.</text>
</comment>
<dbReference type="RefSeq" id="WP_068500635.1">
    <property type="nucleotide sequence ID" value="NZ_LWQU01000141.1"/>
</dbReference>
<dbReference type="AlphaFoldDB" id="A0A178MMK5"/>
<dbReference type="STRING" id="1437059.A6A05_01915"/>
<evidence type="ECO:0000313" key="4">
    <source>
        <dbReference type="EMBL" id="OAN49992.1"/>
    </source>
</evidence>
<gene>
    <name evidence="4" type="ORF">A6A05_01915</name>
</gene>
<dbReference type="InterPro" id="IPR023346">
    <property type="entry name" value="Lysozyme-like_dom_sf"/>
</dbReference>
<dbReference type="InterPro" id="IPR008258">
    <property type="entry name" value="Transglycosylase_SLT_dom_1"/>
</dbReference>
<keyword evidence="5" id="KW-1185">Reference proteome</keyword>
<reference evidence="4 5" key="1">
    <citation type="submission" date="2016-04" db="EMBL/GenBank/DDBJ databases">
        <title>Draft genome sequence of freshwater magnetotactic bacteria Magnetospirillum marisnigri SP-1 and Magnetospirillum moscoviense BB-1.</title>
        <authorList>
            <person name="Koziaeva V."/>
            <person name="Dziuba M.V."/>
            <person name="Ivanov T.M."/>
            <person name="Kuznetsov B."/>
            <person name="Grouzdev D.S."/>
        </authorList>
    </citation>
    <scope>NUCLEOTIDE SEQUENCE [LARGE SCALE GENOMIC DNA]</scope>
    <source>
        <strain evidence="4 5">BB-1</strain>
    </source>
</reference>
<dbReference type="Gene3D" id="1.10.530.10">
    <property type="match status" value="1"/>
</dbReference>
<dbReference type="SUPFAM" id="SSF53955">
    <property type="entry name" value="Lysozyme-like"/>
    <property type="match status" value="1"/>
</dbReference>